<dbReference type="RefSeq" id="WP_198746316.1">
    <property type="nucleotide sequence ID" value="NZ_JAEHTE010000001.1"/>
</dbReference>
<organism evidence="1 2">
    <name type="scientific">Pseudomonas putida</name>
    <name type="common">Arthrobacter siderocapsulatus</name>
    <dbReference type="NCBI Taxonomy" id="303"/>
    <lineage>
        <taxon>Bacteria</taxon>
        <taxon>Pseudomonadati</taxon>
        <taxon>Pseudomonadota</taxon>
        <taxon>Gammaproteobacteria</taxon>
        <taxon>Pseudomonadales</taxon>
        <taxon>Pseudomonadaceae</taxon>
        <taxon>Pseudomonas</taxon>
    </lineage>
</organism>
<evidence type="ECO:0000313" key="2">
    <source>
        <dbReference type="Proteomes" id="UP000637061"/>
    </source>
</evidence>
<sequence length="347" mass="39316">MRLIVTEKPNMTKLLAPYVAERWPGEELVVICSMPYLLNAYSYPRGLSYSTYPLLGEPAYKNAFADRFDDGSFTTGLIINPNGAMKPCRLTLEQASQEMRRADQIVFAGDWDHAGVWGMERMLDLLAPEHDKSAFEVAVINGGLDETSLRRVLSSLITPTNPRYLALKNAAQVKRYFDYNFNVNSLAILGNLYRSVTGTNQPVLITKNMVQILIRAAEHGEVIESGRGYSLQNWQGTGKYNAAECRSYEWWFEGMGSAASRPAILKQMSSLGLIKSESGTQWPNRHLITPLGLELRARLHKGCTDPDLPFRLCHWMAKPFEEARKSIDAYLLEFFRKQKRLHDNSKI</sequence>
<gene>
    <name evidence="1" type="ORF">JEU22_02175</name>
</gene>
<proteinExistence type="predicted"/>
<dbReference type="Proteomes" id="UP000637061">
    <property type="component" value="Unassembled WGS sequence"/>
</dbReference>
<keyword evidence="1" id="KW-0413">Isomerase</keyword>
<name>A0A8I1ECE4_PSEPU</name>
<dbReference type="EMBL" id="JAEHTE010000001">
    <property type="protein sequence ID" value="MBI6882708.1"/>
    <property type="molecule type" value="Genomic_DNA"/>
</dbReference>
<dbReference type="GO" id="GO:0016853">
    <property type="term" value="F:isomerase activity"/>
    <property type="evidence" value="ECO:0007669"/>
    <property type="project" value="UniProtKB-KW"/>
</dbReference>
<protein>
    <submittedName>
        <fullName evidence="1">Type IA DNA topoisomerase</fullName>
    </submittedName>
</protein>
<accession>A0A8I1ECE4</accession>
<dbReference type="AlphaFoldDB" id="A0A8I1ECE4"/>
<comment type="caution">
    <text evidence="1">The sequence shown here is derived from an EMBL/GenBank/DDBJ whole genome shotgun (WGS) entry which is preliminary data.</text>
</comment>
<reference evidence="1" key="1">
    <citation type="submission" date="2020-12" db="EMBL/GenBank/DDBJ databases">
        <title>Enhanced detection system for hospital associated transmission using whole genome sequencing surveillance.</title>
        <authorList>
            <person name="Harrison L.H."/>
            <person name="Van Tyne D."/>
            <person name="Marsh J.W."/>
            <person name="Griffith M.P."/>
            <person name="Snyder D.J."/>
            <person name="Cooper V.S."/>
            <person name="Mustapha M."/>
        </authorList>
    </citation>
    <scope>NUCLEOTIDE SEQUENCE</scope>
    <source>
        <strain evidence="1">PSB00042</strain>
    </source>
</reference>
<evidence type="ECO:0000313" key="1">
    <source>
        <dbReference type="EMBL" id="MBI6882708.1"/>
    </source>
</evidence>